<protein>
    <submittedName>
        <fullName evidence="1">Uncharacterized protein</fullName>
    </submittedName>
</protein>
<sequence>MPMIYDSAIFGFITYQILLNSSVERGTRSLLRAFCGRGFLPVVSRNLLHSGQHFYLIAICGNIVLLVMIKVPNAPTVYRGMCSVPVLAITNAMACTVYRRIKFGLISPDGTVNYNTFGSFHAGEYSTRNSLPLQFHQDTARTTVFKTFNTETQLSIGIHSTEDQDTQNQADK</sequence>
<dbReference type="Proteomes" id="UP001498398">
    <property type="component" value="Unassembled WGS sequence"/>
</dbReference>
<proteinExistence type="predicted"/>
<reference evidence="1 2" key="1">
    <citation type="submission" date="2024-01" db="EMBL/GenBank/DDBJ databases">
        <title>A draft genome for the cacao thread blight pathogen Marasmiellus scandens.</title>
        <authorList>
            <person name="Baruah I.K."/>
            <person name="Leung J."/>
            <person name="Bukari Y."/>
            <person name="Amoako-Attah I."/>
            <person name="Meinhardt L.W."/>
            <person name="Bailey B.A."/>
            <person name="Cohen S.P."/>
        </authorList>
    </citation>
    <scope>NUCLEOTIDE SEQUENCE [LARGE SCALE GENOMIC DNA]</scope>
    <source>
        <strain evidence="1 2">GH-19</strain>
    </source>
</reference>
<name>A0ABR1IXM8_9AGAR</name>
<organism evidence="1 2">
    <name type="scientific">Marasmiellus scandens</name>
    <dbReference type="NCBI Taxonomy" id="2682957"/>
    <lineage>
        <taxon>Eukaryota</taxon>
        <taxon>Fungi</taxon>
        <taxon>Dikarya</taxon>
        <taxon>Basidiomycota</taxon>
        <taxon>Agaricomycotina</taxon>
        <taxon>Agaricomycetes</taxon>
        <taxon>Agaricomycetidae</taxon>
        <taxon>Agaricales</taxon>
        <taxon>Marasmiineae</taxon>
        <taxon>Omphalotaceae</taxon>
        <taxon>Marasmiellus</taxon>
    </lineage>
</organism>
<evidence type="ECO:0000313" key="1">
    <source>
        <dbReference type="EMBL" id="KAK7442198.1"/>
    </source>
</evidence>
<gene>
    <name evidence="1" type="ORF">VKT23_016170</name>
</gene>
<keyword evidence="2" id="KW-1185">Reference proteome</keyword>
<evidence type="ECO:0000313" key="2">
    <source>
        <dbReference type="Proteomes" id="UP001498398"/>
    </source>
</evidence>
<comment type="caution">
    <text evidence="1">The sequence shown here is derived from an EMBL/GenBank/DDBJ whole genome shotgun (WGS) entry which is preliminary data.</text>
</comment>
<dbReference type="EMBL" id="JBANRG010000059">
    <property type="protein sequence ID" value="KAK7442198.1"/>
    <property type="molecule type" value="Genomic_DNA"/>
</dbReference>
<accession>A0ABR1IXM8</accession>